<feature type="transmembrane region" description="Helical" evidence="8">
    <location>
        <begin position="258"/>
        <end position="282"/>
    </location>
</feature>
<dbReference type="InterPro" id="IPR004268">
    <property type="entry name" value="MurJ"/>
</dbReference>
<evidence type="ECO:0000313" key="10">
    <source>
        <dbReference type="EMBL" id="XBX76341.1"/>
    </source>
</evidence>
<gene>
    <name evidence="8 10" type="primary">murJ</name>
    <name evidence="10" type="ORF">PRVXT_001531</name>
</gene>
<reference evidence="10" key="1">
    <citation type="journal article" date="2013" name="Extremophiles">
        <title>Proteinivorax tanatarense gen. nov., sp. nov., an anaerobic, haloalkaliphilic, proteolytic bacterium isolated from a decaying algal bloom, and proposal of Proteinivoraceae fam. nov.</title>
        <authorList>
            <person name="Kevbrin V."/>
            <person name="Boltyanskaya Y."/>
            <person name="Zhilina T."/>
            <person name="Kolganova T."/>
            <person name="Lavrentjeva E."/>
            <person name="Kuznetsov B."/>
        </authorList>
    </citation>
    <scope>NUCLEOTIDE SEQUENCE</scope>
    <source>
        <strain evidence="10">Z-910T</strain>
    </source>
</reference>
<sequence>MKKTALLLMIVIIASKVFGFAREITLAHFYGASPISDAFFISLTIPAIIFSFFGVAIKTTYIPLCSDILREKNEKEAIKFTNNIITVLMVICTVLVVLVQVFPETVVTIFARSFEGESLYYAVKFTRVTIFTIYFTAMIHVFNGYLNLKNSFLAPELIGIPMSLIIMLTIALSSLYTPELLGYGKIVAVMVQLAVLIPFLLKKGYRYTATLNLKDPRLQKLMFLTMPVMFGTSINQINKLVDRNLASGIVGGVSALNYAYRLNGFINGIFVISIATVMYPMIARMAKENNLRGLKNTLAESIVGISLLVFPATVGAMIFAEPITSMLFERGEFSPEAVKLTSTALFFYSIGMVAFGMREILSRVFFSLQDTKTPMVNASIAVGVNIVLNIIFFRAMGIGGLALATSISAIFCSFLLFISLKKKIGNLGMKNILISFAKIAFSACIMGIAAKVVFDFLIGFLGSRLTLILSIGFGATIYFGIIFFMKIEEVDVLWAAIKEKLPKKFKGFV</sequence>
<feature type="transmembrane region" description="Helical" evidence="8">
    <location>
        <begin position="157"/>
        <end position="176"/>
    </location>
</feature>
<feature type="transmembrane region" description="Helical" evidence="8">
    <location>
        <begin position="221"/>
        <end position="238"/>
    </location>
</feature>
<dbReference type="CDD" id="cd13123">
    <property type="entry name" value="MATE_MurJ_like"/>
    <property type="match status" value="1"/>
</dbReference>
<evidence type="ECO:0000256" key="9">
    <source>
        <dbReference type="PIRNR" id="PIRNR002869"/>
    </source>
</evidence>
<evidence type="ECO:0000256" key="1">
    <source>
        <dbReference type="ARBA" id="ARBA00004651"/>
    </source>
</evidence>
<feature type="transmembrane region" description="Helical" evidence="8">
    <location>
        <begin position="373"/>
        <end position="392"/>
    </location>
</feature>
<dbReference type="Pfam" id="PF03023">
    <property type="entry name" value="MurJ"/>
    <property type="match status" value="1"/>
</dbReference>
<feature type="transmembrane region" description="Helical" evidence="8">
    <location>
        <begin position="38"/>
        <end position="59"/>
    </location>
</feature>
<comment type="similarity">
    <text evidence="8 9">Belongs to the MurJ/MviN family.</text>
</comment>
<dbReference type="GO" id="GO:0034204">
    <property type="term" value="P:lipid translocation"/>
    <property type="evidence" value="ECO:0007669"/>
    <property type="project" value="TreeGrafter"/>
</dbReference>
<keyword evidence="5 8" id="KW-0573">Peptidoglycan synthesis</keyword>
<dbReference type="GO" id="GO:0071555">
    <property type="term" value="P:cell wall organization"/>
    <property type="evidence" value="ECO:0007669"/>
    <property type="project" value="UniProtKB-UniRule"/>
</dbReference>
<dbReference type="NCBIfam" id="TIGR01695">
    <property type="entry name" value="murJ_mviN"/>
    <property type="match status" value="1"/>
</dbReference>
<dbReference type="PANTHER" id="PTHR47019">
    <property type="entry name" value="LIPID II FLIPPASE MURJ"/>
    <property type="match status" value="1"/>
</dbReference>
<dbReference type="AlphaFoldDB" id="A0AAU7VQP2"/>
<feature type="transmembrane region" description="Helical" evidence="8">
    <location>
        <begin position="466"/>
        <end position="485"/>
    </location>
</feature>
<dbReference type="RefSeq" id="WP_350345075.1">
    <property type="nucleotide sequence ID" value="NZ_CP158367.1"/>
</dbReference>
<proteinExistence type="inferred from homology"/>
<keyword evidence="8 9" id="KW-0813">Transport</keyword>
<keyword evidence="4 8" id="KW-0133">Cell shape</keyword>
<feature type="transmembrane region" description="Helical" evidence="8">
    <location>
        <begin position="340"/>
        <end position="361"/>
    </location>
</feature>
<comment type="subcellular location">
    <subcellularLocation>
        <location evidence="1 8">Cell membrane</location>
        <topology evidence="1 8">Multi-pass membrane protein</topology>
    </subcellularLocation>
</comment>
<feature type="transmembrane region" description="Helical" evidence="8">
    <location>
        <begin position="122"/>
        <end position="145"/>
    </location>
</feature>
<dbReference type="PIRSF" id="PIRSF002869">
    <property type="entry name" value="MviN"/>
    <property type="match status" value="1"/>
</dbReference>
<evidence type="ECO:0000256" key="3">
    <source>
        <dbReference type="ARBA" id="ARBA00022692"/>
    </source>
</evidence>
<evidence type="ECO:0000256" key="7">
    <source>
        <dbReference type="ARBA" id="ARBA00023136"/>
    </source>
</evidence>
<evidence type="ECO:0000256" key="4">
    <source>
        <dbReference type="ARBA" id="ARBA00022960"/>
    </source>
</evidence>
<reference evidence="10" key="2">
    <citation type="submission" date="2024-06" db="EMBL/GenBank/DDBJ databases">
        <authorList>
            <person name="Petrova K.O."/>
            <person name="Toshchakov S.V."/>
            <person name="Boltjanskaja Y.V."/>
            <person name="Kevbrin V."/>
        </authorList>
    </citation>
    <scope>NUCLEOTIDE SEQUENCE</scope>
    <source>
        <strain evidence="10">Z-910T</strain>
    </source>
</reference>
<feature type="transmembrane region" description="Helical" evidence="8">
    <location>
        <begin position="432"/>
        <end position="454"/>
    </location>
</feature>
<keyword evidence="3 8" id="KW-0812">Transmembrane</keyword>
<dbReference type="GO" id="GO:0005886">
    <property type="term" value="C:plasma membrane"/>
    <property type="evidence" value="ECO:0007669"/>
    <property type="project" value="UniProtKB-SubCell"/>
</dbReference>
<feature type="transmembrane region" description="Helical" evidence="8">
    <location>
        <begin position="182"/>
        <end position="201"/>
    </location>
</feature>
<evidence type="ECO:0000256" key="2">
    <source>
        <dbReference type="ARBA" id="ARBA00022475"/>
    </source>
</evidence>
<keyword evidence="8 9" id="KW-0961">Cell wall biogenesis/degradation</keyword>
<dbReference type="EMBL" id="CP158367">
    <property type="protein sequence ID" value="XBX76341.1"/>
    <property type="molecule type" value="Genomic_DNA"/>
</dbReference>
<dbReference type="GO" id="GO:0015648">
    <property type="term" value="F:lipid-linked peptidoglycan transporter activity"/>
    <property type="evidence" value="ECO:0007669"/>
    <property type="project" value="UniProtKB-UniRule"/>
</dbReference>
<feature type="transmembrane region" description="Helical" evidence="8">
    <location>
        <begin position="398"/>
        <end position="420"/>
    </location>
</feature>
<evidence type="ECO:0000256" key="5">
    <source>
        <dbReference type="ARBA" id="ARBA00022984"/>
    </source>
</evidence>
<dbReference type="HAMAP" id="MF_02078">
    <property type="entry name" value="MurJ_MviN"/>
    <property type="match status" value="1"/>
</dbReference>
<comment type="pathway">
    <text evidence="8">Cell wall biogenesis; peptidoglycan biosynthesis.</text>
</comment>
<dbReference type="PRINTS" id="PR01806">
    <property type="entry name" value="VIRFACTRMVIN"/>
</dbReference>
<evidence type="ECO:0000256" key="6">
    <source>
        <dbReference type="ARBA" id="ARBA00022989"/>
    </source>
</evidence>
<comment type="function">
    <text evidence="8 9">Involved in peptidoglycan biosynthesis. Transports lipid-linked peptidoglycan precursors from the inner to the outer leaflet of the cytoplasmic membrane.</text>
</comment>
<evidence type="ECO:0000256" key="8">
    <source>
        <dbReference type="HAMAP-Rule" id="MF_02078"/>
    </source>
</evidence>
<feature type="transmembrane region" description="Helical" evidence="8">
    <location>
        <begin position="80"/>
        <end position="102"/>
    </location>
</feature>
<organism evidence="10">
    <name type="scientific">Proteinivorax tanatarense</name>
    <dbReference type="NCBI Taxonomy" id="1260629"/>
    <lineage>
        <taxon>Bacteria</taxon>
        <taxon>Bacillati</taxon>
        <taxon>Bacillota</taxon>
        <taxon>Clostridia</taxon>
        <taxon>Eubacteriales</taxon>
        <taxon>Proteinivoracaceae</taxon>
        <taxon>Proteinivorax</taxon>
    </lineage>
</organism>
<dbReference type="GO" id="GO:0009252">
    <property type="term" value="P:peptidoglycan biosynthetic process"/>
    <property type="evidence" value="ECO:0007669"/>
    <property type="project" value="UniProtKB-UniRule"/>
</dbReference>
<dbReference type="PANTHER" id="PTHR47019:SF1">
    <property type="entry name" value="LIPID II FLIPPASE MURJ"/>
    <property type="match status" value="1"/>
</dbReference>
<dbReference type="InterPro" id="IPR051050">
    <property type="entry name" value="Lipid_II_flippase_MurJ/MviN"/>
</dbReference>
<dbReference type="GO" id="GO:0008360">
    <property type="term" value="P:regulation of cell shape"/>
    <property type="evidence" value="ECO:0007669"/>
    <property type="project" value="UniProtKB-UniRule"/>
</dbReference>
<keyword evidence="6 8" id="KW-1133">Transmembrane helix</keyword>
<name>A0AAU7VQP2_9FIRM</name>
<accession>A0AAU7VQP2</accession>
<feature type="transmembrane region" description="Helical" evidence="8">
    <location>
        <begin position="302"/>
        <end position="320"/>
    </location>
</feature>
<keyword evidence="2 8" id="KW-1003">Cell membrane</keyword>
<keyword evidence="7 8" id="KW-0472">Membrane</keyword>
<protein>
    <recommendedName>
        <fullName evidence="8">Probable lipid II flippase MurJ</fullName>
    </recommendedName>
</protein>